<dbReference type="GO" id="GO:0005886">
    <property type="term" value="C:plasma membrane"/>
    <property type="evidence" value="ECO:0007669"/>
    <property type="project" value="TreeGrafter"/>
</dbReference>
<dbReference type="FunFam" id="1.20.1720.10:FF:000013">
    <property type="entry name" value="Related to multidrug resistance proteins"/>
    <property type="match status" value="1"/>
</dbReference>
<feature type="transmembrane region" description="Helical" evidence="8">
    <location>
        <begin position="86"/>
        <end position="105"/>
    </location>
</feature>
<feature type="region of interest" description="Disordered" evidence="7">
    <location>
        <begin position="1"/>
        <end position="28"/>
    </location>
</feature>
<evidence type="ECO:0000256" key="6">
    <source>
        <dbReference type="ARBA" id="ARBA00023136"/>
    </source>
</evidence>
<feature type="compositionally biased region" description="Basic and acidic residues" evidence="7">
    <location>
        <begin position="1"/>
        <end position="11"/>
    </location>
</feature>
<gene>
    <name evidence="10" type="ORF">AX774_g257</name>
</gene>
<dbReference type="GO" id="GO:0012505">
    <property type="term" value="C:endomembrane system"/>
    <property type="evidence" value="ECO:0007669"/>
    <property type="project" value="UniProtKB-SubCell"/>
</dbReference>
<feature type="transmembrane region" description="Helical" evidence="8">
    <location>
        <begin position="439"/>
        <end position="462"/>
    </location>
</feature>
<dbReference type="OrthoDB" id="10021397at2759"/>
<dbReference type="PRINTS" id="PR01036">
    <property type="entry name" value="TCRTETB"/>
</dbReference>
<accession>A0A1R1PZ20</accession>
<protein>
    <submittedName>
        <fullName evidence="10">Putative MFS-type transporter YusP</fullName>
    </submittedName>
</protein>
<dbReference type="CDD" id="cd17502">
    <property type="entry name" value="MFS_Azr1_MDR_like"/>
    <property type="match status" value="1"/>
</dbReference>
<reference evidence="11" key="1">
    <citation type="submission" date="2017-01" db="EMBL/GenBank/DDBJ databases">
        <authorList>
            <person name="Wang Y."/>
            <person name="White M."/>
            <person name="Kvist S."/>
            <person name="Moncalvo J.-M."/>
        </authorList>
    </citation>
    <scope>NUCLEOTIDE SEQUENCE [LARGE SCALE GENOMIC DNA]</scope>
    <source>
        <strain evidence="11">COL-18-3</strain>
    </source>
</reference>
<keyword evidence="5 8" id="KW-1133">Transmembrane helix</keyword>
<dbReference type="PANTHER" id="PTHR23501">
    <property type="entry name" value="MAJOR FACILITATOR SUPERFAMILY"/>
    <property type="match status" value="1"/>
</dbReference>
<evidence type="ECO:0000256" key="7">
    <source>
        <dbReference type="SAM" id="MobiDB-lite"/>
    </source>
</evidence>
<evidence type="ECO:0000259" key="9">
    <source>
        <dbReference type="PROSITE" id="PS50850"/>
    </source>
</evidence>
<feature type="transmembrane region" description="Helical" evidence="8">
    <location>
        <begin position="49"/>
        <end position="74"/>
    </location>
</feature>
<keyword evidence="6 8" id="KW-0472">Membrane</keyword>
<evidence type="ECO:0000256" key="1">
    <source>
        <dbReference type="ARBA" id="ARBA00004127"/>
    </source>
</evidence>
<comment type="similarity">
    <text evidence="2">Belongs to the major facilitator superfamily.</text>
</comment>
<feature type="transmembrane region" description="Helical" evidence="8">
    <location>
        <begin position="375"/>
        <end position="395"/>
    </location>
</feature>
<feature type="transmembrane region" description="Helical" evidence="8">
    <location>
        <begin position="348"/>
        <end position="368"/>
    </location>
</feature>
<dbReference type="SUPFAM" id="SSF103473">
    <property type="entry name" value="MFS general substrate transporter"/>
    <property type="match status" value="1"/>
</dbReference>
<dbReference type="GO" id="GO:0022857">
    <property type="term" value="F:transmembrane transporter activity"/>
    <property type="evidence" value="ECO:0007669"/>
    <property type="project" value="InterPro"/>
</dbReference>
<dbReference type="EMBL" id="LSSK01000011">
    <property type="protein sequence ID" value="OMH86184.1"/>
    <property type="molecule type" value="Genomic_DNA"/>
</dbReference>
<feature type="transmembrane region" description="Helical" evidence="8">
    <location>
        <begin position="269"/>
        <end position="291"/>
    </location>
</feature>
<keyword evidence="4 8" id="KW-0812">Transmembrane</keyword>
<feature type="transmembrane region" description="Helical" evidence="8">
    <location>
        <begin position="142"/>
        <end position="163"/>
    </location>
</feature>
<evidence type="ECO:0000256" key="3">
    <source>
        <dbReference type="ARBA" id="ARBA00022448"/>
    </source>
</evidence>
<dbReference type="Gene3D" id="1.20.1250.20">
    <property type="entry name" value="MFS general substrate transporter like domains"/>
    <property type="match status" value="1"/>
</dbReference>
<keyword evidence="11" id="KW-1185">Reference proteome</keyword>
<dbReference type="AlphaFoldDB" id="A0A1R1PZ20"/>
<feature type="transmembrane region" description="Helical" evidence="8">
    <location>
        <begin position="312"/>
        <end position="336"/>
    </location>
</feature>
<dbReference type="InterPro" id="IPR011701">
    <property type="entry name" value="MFS"/>
</dbReference>
<name>A0A1R1PZ20_ZANCU</name>
<feature type="transmembrane region" description="Helical" evidence="8">
    <location>
        <begin position="175"/>
        <end position="196"/>
    </location>
</feature>
<proteinExistence type="inferred from homology"/>
<keyword evidence="3" id="KW-0813">Transport</keyword>
<feature type="transmembrane region" description="Helical" evidence="8">
    <location>
        <begin position="244"/>
        <end position="263"/>
    </location>
</feature>
<dbReference type="Pfam" id="PF07690">
    <property type="entry name" value="MFS_1"/>
    <property type="match status" value="1"/>
</dbReference>
<dbReference type="Proteomes" id="UP000188320">
    <property type="component" value="Unassembled WGS sequence"/>
</dbReference>
<organism evidence="10 11">
    <name type="scientific">Zancudomyces culisetae</name>
    <name type="common">Gut fungus</name>
    <name type="synonym">Smittium culisetae</name>
    <dbReference type="NCBI Taxonomy" id="1213189"/>
    <lineage>
        <taxon>Eukaryota</taxon>
        <taxon>Fungi</taxon>
        <taxon>Fungi incertae sedis</taxon>
        <taxon>Zoopagomycota</taxon>
        <taxon>Kickxellomycotina</taxon>
        <taxon>Harpellomycetes</taxon>
        <taxon>Harpellales</taxon>
        <taxon>Legeriomycetaceae</taxon>
        <taxon>Zancudomyces</taxon>
    </lineage>
</organism>
<evidence type="ECO:0000256" key="5">
    <source>
        <dbReference type="ARBA" id="ARBA00022989"/>
    </source>
</evidence>
<dbReference type="PROSITE" id="PS50850">
    <property type="entry name" value="MFS"/>
    <property type="match status" value="1"/>
</dbReference>
<dbReference type="InterPro" id="IPR036259">
    <property type="entry name" value="MFS_trans_sf"/>
</dbReference>
<evidence type="ECO:0000313" key="11">
    <source>
        <dbReference type="Proteomes" id="UP000188320"/>
    </source>
</evidence>
<dbReference type="PANTHER" id="PTHR23501:SF191">
    <property type="entry name" value="VACUOLAR BASIC AMINO ACID TRANSPORTER 4"/>
    <property type="match status" value="1"/>
</dbReference>
<comment type="subcellular location">
    <subcellularLocation>
        <location evidence="1">Endomembrane system</location>
        <topology evidence="1">Multi-pass membrane protein</topology>
    </subcellularLocation>
</comment>
<dbReference type="InterPro" id="IPR020846">
    <property type="entry name" value="MFS_dom"/>
</dbReference>
<evidence type="ECO:0000256" key="2">
    <source>
        <dbReference type="ARBA" id="ARBA00008335"/>
    </source>
</evidence>
<comment type="caution">
    <text evidence="10">The sequence shown here is derived from an EMBL/GenBank/DDBJ whole genome shotgun (WGS) entry which is preliminary data.</text>
</comment>
<dbReference type="Gene3D" id="1.20.1720.10">
    <property type="entry name" value="Multidrug resistance protein D"/>
    <property type="match status" value="1"/>
</dbReference>
<sequence>MEATDTERSFEKGSGTADIQNRQLQVEGDHGEVLENTGEKAEQPSSKSLAVIVLGLGTAMFLASLDSTIVSTAMPTIAQNFNSLSMITWVATSYMLTSTALQPLYGTLSDIFGKKTMLLFCIIVFELASLGCGLSHNMIMLIIFRGVAGVGGAGIFVMVTLCISQLVPIRERGKYMGILGAVFGLSSVLGPLLGGLFTDKVSWRWCFYINLPLAALCIPTVMFLIKMERPKGGIVSKLKRIDLLGALVFVAGCIMILLALTWGGTTYSWSSGIILGMLLGGFAILVVFVFIELKVSREPMIKMELFVMRNPVLLFSSQFCAGVGMYSLIYYIPIYYHTVYNGSATKQGLFLLPMMLSLVVGSVGSGWVSSKTGKYRILIWIGMAIFSVGVGLFLTLKLSTSRAVQNIFMIIAGFGLGMAMQLMTIAIQACVPLRLVTGATTLITFCRVIGGTIGLAIASAVYNTVVKSKLADFSAANPDYSKLASSVMNNSSLAFSSGVPLDIREKISQCFMSGVHSVFLVSTPFACIGFFALLFLKSYPMSLGVQDSQKTTQEVSEKTAQEV</sequence>
<feature type="transmembrane region" description="Helical" evidence="8">
    <location>
        <begin position="514"/>
        <end position="536"/>
    </location>
</feature>
<feature type="transmembrane region" description="Helical" evidence="8">
    <location>
        <begin position="117"/>
        <end position="136"/>
    </location>
</feature>
<feature type="transmembrane region" description="Helical" evidence="8">
    <location>
        <begin position="407"/>
        <end position="427"/>
    </location>
</feature>
<evidence type="ECO:0000313" key="10">
    <source>
        <dbReference type="EMBL" id="OMH86184.1"/>
    </source>
</evidence>
<evidence type="ECO:0000256" key="4">
    <source>
        <dbReference type="ARBA" id="ARBA00022692"/>
    </source>
</evidence>
<feature type="transmembrane region" description="Helical" evidence="8">
    <location>
        <begin position="202"/>
        <end position="224"/>
    </location>
</feature>
<feature type="domain" description="Major facilitator superfamily (MFS) profile" evidence="9">
    <location>
        <begin position="52"/>
        <end position="541"/>
    </location>
</feature>
<evidence type="ECO:0000256" key="8">
    <source>
        <dbReference type="SAM" id="Phobius"/>
    </source>
</evidence>